<evidence type="ECO:0000313" key="2">
    <source>
        <dbReference type="Proteomes" id="UP000814140"/>
    </source>
</evidence>
<gene>
    <name evidence="1" type="ORF">BV25DRAFT_1815082</name>
</gene>
<reference evidence="1" key="2">
    <citation type="journal article" date="2022" name="New Phytol.">
        <title>Evolutionary transition to the ectomycorrhizal habit in the genomes of a hyperdiverse lineage of mushroom-forming fungi.</title>
        <authorList>
            <person name="Looney B."/>
            <person name="Miyauchi S."/>
            <person name="Morin E."/>
            <person name="Drula E."/>
            <person name="Courty P.E."/>
            <person name="Kohler A."/>
            <person name="Kuo A."/>
            <person name="LaButti K."/>
            <person name="Pangilinan J."/>
            <person name="Lipzen A."/>
            <person name="Riley R."/>
            <person name="Andreopoulos W."/>
            <person name="He G."/>
            <person name="Johnson J."/>
            <person name="Nolan M."/>
            <person name="Tritt A."/>
            <person name="Barry K.W."/>
            <person name="Grigoriev I.V."/>
            <person name="Nagy L.G."/>
            <person name="Hibbett D."/>
            <person name="Henrissat B."/>
            <person name="Matheny P.B."/>
            <person name="Labbe J."/>
            <person name="Martin F.M."/>
        </authorList>
    </citation>
    <scope>NUCLEOTIDE SEQUENCE</scope>
    <source>
        <strain evidence="1">HHB10654</strain>
    </source>
</reference>
<evidence type="ECO:0000313" key="1">
    <source>
        <dbReference type="EMBL" id="KAI0055842.1"/>
    </source>
</evidence>
<dbReference type="Proteomes" id="UP000814140">
    <property type="component" value="Unassembled WGS sequence"/>
</dbReference>
<comment type="caution">
    <text evidence="1">The sequence shown here is derived from an EMBL/GenBank/DDBJ whole genome shotgun (WGS) entry which is preliminary data.</text>
</comment>
<organism evidence="1 2">
    <name type="scientific">Artomyces pyxidatus</name>
    <dbReference type="NCBI Taxonomy" id="48021"/>
    <lineage>
        <taxon>Eukaryota</taxon>
        <taxon>Fungi</taxon>
        <taxon>Dikarya</taxon>
        <taxon>Basidiomycota</taxon>
        <taxon>Agaricomycotina</taxon>
        <taxon>Agaricomycetes</taxon>
        <taxon>Russulales</taxon>
        <taxon>Auriscalpiaceae</taxon>
        <taxon>Artomyces</taxon>
    </lineage>
</organism>
<dbReference type="EMBL" id="MU277277">
    <property type="protein sequence ID" value="KAI0055842.1"/>
    <property type="molecule type" value="Genomic_DNA"/>
</dbReference>
<name>A0ACB8SHY4_9AGAM</name>
<reference evidence="1" key="1">
    <citation type="submission" date="2021-03" db="EMBL/GenBank/DDBJ databases">
        <authorList>
            <consortium name="DOE Joint Genome Institute"/>
            <person name="Ahrendt S."/>
            <person name="Looney B.P."/>
            <person name="Miyauchi S."/>
            <person name="Morin E."/>
            <person name="Drula E."/>
            <person name="Courty P.E."/>
            <person name="Chicoki N."/>
            <person name="Fauchery L."/>
            <person name="Kohler A."/>
            <person name="Kuo A."/>
            <person name="Labutti K."/>
            <person name="Pangilinan J."/>
            <person name="Lipzen A."/>
            <person name="Riley R."/>
            <person name="Andreopoulos W."/>
            <person name="He G."/>
            <person name="Johnson J."/>
            <person name="Barry K.W."/>
            <person name="Grigoriev I.V."/>
            <person name="Nagy L."/>
            <person name="Hibbett D."/>
            <person name="Henrissat B."/>
            <person name="Matheny P.B."/>
            <person name="Labbe J."/>
            <person name="Martin F."/>
        </authorList>
    </citation>
    <scope>NUCLEOTIDE SEQUENCE</scope>
    <source>
        <strain evidence="1">HHB10654</strain>
    </source>
</reference>
<sequence>MPLRYVAGLKLPAEGAISAIAFSHTGNFVACATLLGKVMVWDTHTGTQLYVVRAKSPVLCLAWSTFTAHNVLCGLENGTVASISFDDDALSISGFAAHESILECIALTSDDTKFATAGQEEVRVWNSRGVWHRVSELGPPPSNGQTARSLICVTSVQWLSRMREADCLLVSYMHHGVIMWDVDSQTVLRAMPISTSIGAASLSPDQQHLAISNLCTGFDLYRIATNAPFATLPHKMGPNYATPVLFVHNGRAVLGGNASGEVSLWDVETGRRLHLLTHAGQSPFPSAAFDCFRDRFLLATGAVGSLGESYVQLWHTEEIREKPFMGYDKRKAEFLQGTENTYYEIGTRPTLCRYVSECDLVTVIE</sequence>
<keyword evidence="2" id="KW-1185">Reference proteome</keyword>
<accession>A0ACB8SHY4</accession>
<proteinExistence type="predicted"/>
<protein>
    <submittedName>
        <fullName evidence="1">WD40 repeat-like protein</fullName>
    </submittedName>
</protein>